<keyword evidence="6" id="KW-0067">ATP-binding</keyword>
<dbReference type="InterPro" id="IPR003439">
    <property type="entry name" value="ABC_transporter-like_ATP-bd"/>
</dbReference>
<dbReference type="SUPFAM" id="SSF52540">
    <property type="entry name" value="P-loop containing nucleoside triphosphate hydrolases"/>
    <property type="match status" value="1"/>
</dbReference>
<dbReference type="InterPro" id="IPR039421">
    <property type="entry name" value="Type_1_exporter"/>
</dbReference>
<keyword evidence="4 9" id="KW-0812">Transmembrane</keyword>
<keyword evidence="8 9" id="KW-0472">Membrane</keyword>
<feature type="transmembrane region" description="Helical" evidence="9">
    <location>
        <begin position="72"/>
        <end position="89"/>
    </location>
</feature>
<accession>A0A7W9WCA3</accession>
<evidence type="ECO:0000256" key="3">
    <source>
        <dbReference type="ARBA" id="ARBA00022475"/>
    </source>
</evidence>
<dbReference type="RefSeq" id="WP_183402687.1">
    <property type="nucleotide sequence ID" value="NZ_JACHGG010000002.1"/>
</dbReference>
<dbReference type="FunFam" id="3.40.50.300:FF:000221">
    <property type="entry name" value="Multidrug ABC transporter ATP-binding protein"/>
    <property type="match status" value="1"/>
</dbReference>
<dbReference type="GO" id="GO:0005886">
    <property type="term" value="C:plasma membrane"/>
    <property type="evidence" value="ECO:0007669"/>
    <property type="project" value="UniProtKB-SubCell"/>
</dbReference>
<dbReference type="AlphaFoldDB" id="A0A7W9WCA3"/>
<dbReference type="InterPro" id="IPR036640">
    <property type="entry name" value="ABC1_TM_sf"/>
</dbReference>
<gene>
    <name evidence="11" type="ORF">HNQ93_002027</name>
</gene>
<feature type="transmembrane region" description="Helical" evidence="9">
    <location>
        <begin position="48"/>
        <end position="66"/>
    </location>
</feature>
<comment type="subcellular location">
    <subcellularLocation>
        <location evidence="1">Cell membrane</location>
        <topology evidence="1">Multi-pass membrane protein</topology>
    </subcellularLocation>
</comment>
<comment type="caution">
    <text evidence="11">The sequence shown here is derived from an EMBL/GenBank/DDBJ whole genome shotgun (WGS) entry which is preliminary data.</text>
</comment>
<evidence type="ECO:0000256" key="5">
    <source>
        <dbReference type="ARBA" id="ARBA00022741"/>
    </source>
</evidence>
<evidence type="ECO:0000256" key="6">
    <source>
        <dbReference type="ARBA" id="ARBA00022840"/>
    </source>
</evidence>
<proteinExistence type="predicted"/>
<dbReference type="Gene3D" id="3.40.50.300">
    <property type="entry name" value="P-loop containing nucleotide triphosphate hydrolases"/>
    <property type="match status" value="1"/>
</dbReference>
<evidence type="ECO:0000256" key="7">
    <source>
        <dbReference type="ARBA" id="ARBA00022989"/>
    </source>
</evidence>
<dbReference type="InterPro" id="IPR027417">
    <property type="entry name" value="P-loop_NTPase"/>
</dbReference>
<keyword evidence="5" id="KW-0547">Nucleotide-binding</keyword>
<evidence type="ECO:0000256" key="2">
    <source>
        <dbReference type="ARBA" id="ARBA00022448"/>
    </source>
</evidence>
<dbReference type="PROSITE" id="PS50893">
    <property type="entry name" value="ABC_TRANSPORTER_2"/>
    <property type="match status" value="1"/>
</dbReference>
<dbReference type="Gene3D" id="1.20.1560.10">
    <property type="entry name" value="ABC transporter type 1, transmembrane domain"/>
    <property type="match status" value="1"/>
</dbReference>
<organism evidence="11 12">
    <name type="scientific">Hymenobacter luteus</name>
    <dbReference type="NCBI Taxonomy" id="1411122"/>
    <lineage>
        <taxon>Bacteria</taxon>
        <taxon>Pseudomonadati</taxon>
        <taxon>Bacteroidota</taxon>
        <taxon>Cytophagia</taxon>
        <taxon>Cytophagales</taxon>
        <taxon>Hymenobacteraceae</taxon>
        <taxon>Hymenobacter</taxon>
    </lineage>
</organism>
<dbReference type="InterPro" id="IPR017871">
    <property type="entry name" value="ABC_transporter-like_CS"/>
</dbReference>
<dbReference type="PROSITE" id="PS00211">
    <property type="entry name" value="ABC_TRANSPORTER_1"/>
    <property type="match status" value="1"/>
</dbReference>
<keyword evidence="3" id="KW-1003">Cell membrane</keyword>
<protein>
    <submittedName>
        <fullName evidence="11">ABC-type multidrug transport system fused ATPase/permease subunit</fullName>
    </submittedName>
</protein>
<dbReference type="GO" id="GO:0034040">
    <property type="term" value="F:ATPase-coupled lipid transmembrane transporter activity"/>
    <property type="evidence" value="ECO:0007669"/>
    <property type="project" value="TreeGrafter"/>
</dbReference>
<reference evidence="11 12" key="1">
    <citation type="submission" date="2020-08" db="EMBL/GenBank/DDBJ databases">
        <title>Genomic Encyclopedia of Type Strains, Phase IV (KMG-IV): sequencing the most valuable type-strain genomes for metagenomic binning, comparative biology and taxonomic classification.</title>
        <authorList>
            <person name="Goeker M."/>
        </authorList>
    </citation>
    <scope>NUCLEOTIDE SEQUENCE [LARGE SCALE GENOMIC DNA]</scope>
    <source>
        <strain evidence="11 12">DSM 26718</strain>
    </source>
</reference>
<evidence type="ECO:0000256" key="1">
    <source>
        <dbReference type="ARBA" id="ARBA00004651"/>
    </source>
</evidence>
<evidence type="ECO:0000256" key="9">
    <source>
        <dbReference type="SAM" id="Phobius"/>
    </source>
</evidence>
<dbReference type="PANTHER" id="PTHR24221:SF632">
    <property type="entry name" value="ATP-DEPENDENT LIPID A-CORE FLIPPASE"/>
    <property type="match status" value="1"/>
</dbReference>
<evidence type="ECO:0000259" key="10">
    <source>
        <dbReference type="PROSITE" id="PS50893"/>
    </source>
</evidence>
<sequence>MSDTFAGYVELKLAHKLQLFRQRINANQRLLQNVDAKGYVYGLLPPRTIEMVSILAVVTIILYALLVTRDTTTLVTIVGLFAAAAYKLMPSVNRILASMVSMKQHLYTLEALKAYEEPQWREHMIKQEPAIRFQQRVEFDNITFAFPGSDKPVLRNISFTINKGEKIGFIGSSGSGKTTLMNLLLRFYTQQSGEIRVDGVPLRLENTEAWHQLVGYVKQDTFLMQASLRDNITLGESDPDPQRLQYALEQASLADFVESLPQGLDTVSGERGARLSGGQRQRIGVARAMYKQTQILVMDEATSALDTQTEKEVTEAINKLSATDITILIIAHRITTLRQCDRIYELKDGQIVAVHTYEDLIAKHV</sequence>
<dbReference type="InterPro" id="IPR003593">
    <property type="entry name" value="AAA+_ATPase"/>
</dbReference>
<name>A0A7W9WCA3_9BACT</name>
<feature type="domain" description="ABC transporter" evidence="10">
    <location>
        <begin position="137"/>
        <end position="365"/>
    </location>
</feature>
<dbReference type="GO" id="GO:0005524">
    <property type="term" value="F:ATP binding"/>
    <property type="evidence" value="ECO:0007669"/>
    <property type="project" value="UniProtKB-KW"/>
</dbReference>
<dbReference type="GO" id="GO:0016887">
    <property type="term" value="F:ATP hydrolysis activity"/>
    <property type="evidence" value="ECO:0007669"/>
    <property type="project" value="InterPro"/>
</dbReference>
<evidence type="ECO:0000313" key="11">
    <source>
        <dbReference type="EMBL" id="MBB6059181.1"/>
    </source>
</evidence>
<dbReference type="PANTHER" id="PTHR24221">
    <property type="entry name" value="ATP-BINDING CASSETTE SUB-FAMILY B"/>
    <property type="match status" value="1"/>
</dbReference>
<keyword evidence="12" id="KW-1185">Reference proteome</keyword>
<dbReference type="Proteomes" id="UP000532746">
    <property type="component" value="Unassembled WGS sequence"/>
</dbReference>
<evidence type="ECO:0000256" key="4">
    <source>
        <dbReference type="ARBA" id="ARBA00022692"/>
    </source>
</evidence>
<keyword evidence="7 9" id="KW-1133">Transmembrane helix</keyword>
<dbReference type="Pfam" id="PF00005">
    <property type="entry name" value="ABC_tran"/>
    <property type="match status" value="1"/>
</dbReference>
<evidence type="ECO:0000256" key="8">
    <source>
        <dbReference type="ARBA" id="ARBA00023136"/>
    </source>
</evidence>
<keyword evidence="2" id="KW-0813">Transport</keyword>
<dbReference type="EMBL" id="JACHGG010000002">
    <property type="protein sequence ID" value="MBB6059181.1"/>
    <property type="molecule type" value="Genomic_DNA"/>
</dbReference>
<dbReference type="SMART" id="SM00382">
    <property type="entry name" value="AAA"/>
    <property type="match status" value="1"/>
</dbReference>
<evidence type="ECO:0000313" key="12">
    <source>
        <dbReference type="Proteomes" id="UP000532746"/>
    </source>
</evidence>